<gene>
    <name evidence="8" type="primary">tetA</name>
    <name evidence="8" type="ORF">DK880_00228</name>
</gene>
<evidence type="ECO:0000256" key="4">
    <source>
        <dbReference type="ARBA" id="ARBA00022989"/>
    </source>
</evidence>
<dbReference type="PROSITE" id="PS50850">
    <property type="entry name" value="MFS"/>
    <property type="match status" value="1"/>
</dbReference>
<dbReference type="KEGG" id="cher:DK880_00228"/>
<feature type="transmembrane region" description="Helical" evidence="6">
    <location>
        <begin position="12"/>
        <end position="35"/>
    </location>
</feature>
<feature type="transmembrane region" description="Helical" evidence="6">
    <location>
        <begin position="90"/>
        <end position="111"/>
    </location>
</feature>
<feature type="transmembrane region" description="Helical" evidence="6">
    <location>
        <begin position="117"/>
        <end position="138"/>
    </location>
</feature>
<reference evidence="8 9" key="1">
    <citation type="submission" date="2018-05" db="EMBL/GenBank/DDBJ databases">
        <title>Candidatus Cardinium hertigii Genome Assembly.</title>
        <authorList>
            <person name="Showmaker K.C."/>
            <person name="Walden K.O."/>
            <person name="Fields C.J."/>
            <person name="Lambert K.N."/>
            <person name="Hudson M.E."/>
        </authorList>
    </citation>
    <scope>NUCLEOTIDE SEQUENCE [LARGE SCALE GENOMIC DNA]</scope>
    <source>
        <strain evidence="9">cHgTN10</strain>
    </source>
</reference>
<dbReference type="PANTHER" id="PTHR23504:SF15">
    <property type="entry name" value="MAJOR FACILITATOR SUPERFAMILY (MFS) PROFILE DOMAIN-CONTAINING PROTEIN"/>
    <property type="match status" value="1"/>
</dbReference>
<proteinExistence type="predicted"/>
<dbReference type="PANTHER" id="PTHR23504">
    <property type="entry name" value="MAJOR FACILITATOR SUPERFAMILY DOMAIN-CONTAINING PROTEIN 10"/>
    <property type="match status" value="1"/>
</dbReference>
<keyword evidence="4 6" id="KW-1133">Transmembrane helix</keyword>
<dbReference type="OrthoDB" id="9793283at2"/>
<evidence type="ECO:0000256" key="3">
    <source>
        <dbReference type="ARBA" id="ARBA00022692"/>
    </source>
</evidence>
<evidence type="ECO:0000259" key="7">
    <source>
        <dbReference type="PROSITE" id="PS50850"/>
    </source>
</evidence>
<comment type="subcellular location">
    <subcellularLocation>
        <location evidence="1">Membrane</location>
        <topology evidence="1">Multi-pass membrane protein</topology>
    </subcellularLocation>
</comment>
<accession>A0A2Z3LHN2</accession>
<dbReference type="PROSITE" id="PS00216">
    <property type="entry name" value="SUGAR_TRANSPORT_1"/>
    <property type="match status" value="1"/>
</dbReference>
<feature type="transmembrane region" description="Helical" evidence="6">
    <location>
        <begin position="58"/>
        <end position="78"/>
    </location>
</feature>
<evidence type="ECO:0000313" key="9">
    <source>
        <dbReference type="Proteomes" id="UP000245872"/>
    </source>
</evidence>
<dbReference type="GO" id="GO:0022857">
    <property type="term" value="F:transmembrane transporter activity"/>
    <property type="evidence" value="ECO:0007669"/>
    <property type="project" value="InterPro"/>
</dbReference>
<feature type="transmembrane region" description="Helical" evidence="6">
    <location>
        <begin position="293"/>
        <end position="312"/>
    </location>
</feature>
<keyword evidence="3 6" id="KW-0812">Transmembrane</keyword>
<dbReference type="InterPro" id="IPR036259">
    <property type="entry name" value="MFS_trans_sf"/>
</dbReference>
<dbReference type="SUPFAM" id="SSF103473">
    <property type="entry name" value="MFS general substrate transporter"/>
    <property type="match status" value="1"/>
</dbReference>
<protein>
    <submittedName>
        <fullName evidence="8">Tetracycline resistance protein, class C</fullName>
    </submittedName>
</protein>
<dbReference type="AlphaFoldDB" id="A0A2Z3LHN2"/>
<feature type="transmembrane region" description="Helical" evidence="6">
    <location>
        <begin position="236"/>
        <end position="256"/>
    </location>
</feature>
<dbReference type="InterPro" id="IPR005829">
    <property type="entry name" value="Sugar_transporter_CS"/>
</dbReference>
<keyword evidence="2" id="KW-0813">Transport</keyword>
<feature type="transmembrane region" description="Helical" evidence="6">
    <location>
        <begin position="386"/>
        <end position="409"/>
    </location>
</feature>
<keyword evidence="9" id="KW-1185">Reference proteome</keyword>
<name>A0A2Z3LHN2_9BACT</name>
<dbReference type="GO" id="GO:0016020">
    <property type="term" value="C:membrane"/>
    <property type="evidence" value="ECO:0007669"/>
    <property type="project" value="UniProtKB-SubCell"/>
</dbReference>
<dbReference type="InterPro" id="IPR011701">
    <property type="entry name" value="MFS"/>
</dbReference>
<keyword evidence="5 6" id="KW-0472">Membrane</keyword>
<feature type="domain" description="Major facilitator superfamily (MFS) profile" evidence="7">
    <location>
        <begin position="13"/>
        <end position="411"/>
    </location>
</feature>
<evidence type="ECO:0000256" key="6">
    <source>
        <dbReference type="SAM" id="Phobius"/>
    </source>
</evidence>
<feature type="transmembrane region" description="Helical" evidence="6">
    <location>
        <begin position="185"/>
        <end position="204"/>
    </location>
</feature>
<dbReference type="Gene3D" id="1.20.1250.20">
    <property type="entry name" value="MFS general substrate transporter like domains"/>
    <property type="match status" value="1"/>
</dbReference>
<dbReference type="Proteomes" id="UP000245872">
    <property type="component" value="Chromosome"/>
</dbReference>
<evidence type="ECO:0000256" key="1">
    <source>
        <dbReference type="ARBA" id="ARBA00004141"/>
    </source>
</evidence>
<evidence type="ECO:0000256" key="5">
    <source>
        <dbReference type="ARBA" id="ARBA00023136"/>
    </source>
</evidence>
<feature type="transmembrane region" description="Helical" evidence="6">
    <location>
        <begin position="150"/>
        <end position="173"/>
    </location>
</feature>
<dbReference type="Pfam" id="PF07690">
    <property type="entry name" value="MFS_1"/>
    <property type="match status" value="1"/>
</dbReference>
<evidence type="ECO:0000313" key="8">
    <source>
        <dbReference type="EMBL" id="AWN81560.1"/>
    </source>
</evidence>
<feature type="transmembrane region" description="Helical" evidence="6">
    <location>
        <begin position="268"/>
        <end position="286"/>
    </location>
</feature>
<feature type="transmembrane region" description="Helical" evidence="6">
    <location>
        <begin position="324"/>
        <end position="346"/>
    </location>
</feature>
<dbReference type="InterPro" id="IPR020846">
    <property type="entry name" value="MFS_dom"/>
</dbReference>
<organism evidence="8 9">
    <name type="scientific">Candidatus Cardinium hertigii</name>
    <dbReference type="NCBI Taxonomy" id="247481"/>
    <lineage>
        <taxon>Bacteria</taxon>
        <taxon>Pseudomonadati</taxon>
        <taxon>Bacteroidota</taxon>
        <taxon>Cytophagia</taxon>
        <taxon>Cytophagales</taxon>
        <taxon>Amoebophilaceae</taxon>
        <taxon>Candidatus Cardinium</taxon>
    </lineage>
</organism>
<dbReference type="EMBL" id="CP029619">
    <property type="protein sequence ID" value="AWN81560.1"/>
    <property type="molecule type" value="Genomic_DNA"/>
</dbReference>
<sequence length="419" mass="45697">MDCAMNTLTKKIIMLALCLILFIDGLGISIVLPLFSEMFLDLHKSILSPSTSIQTRNILYAASLIGFSLGMFIGSPILGELSDKYGRKRILLLSLIGTFVGYCLSGGGVVLKSPFMFLLGRIIDGLTAGSIPIAQAAMNDMSREDKKVGNMGLTLFAVTAGYIIGPLVAKFLSQSNKWANFGLETPFFVTALLSLCSILFLCLFKDQKPQNVDKKINLLTSLASFNVLEKIGDAKIILIALFFYQLGWTLFFQYLPYFLSAADYSKEIAKILSLIGGGMAISFCLLTKTFQKIFTPILGSIISVCIISLSIFMQVLRSESITSIYILSFIASLGYGLGYSFLLVYLSQNVDNTMQGLSMGLAASMSALSSAITALLGSFLVNISGLFTYIVSGFFFVICLMTLFIRMLILTKKCIYSGK</sequence>
<feature type="transmembrane region" description="Helical" evidence="6">
    <location>
        <begin position="358"/>
        <end position="380"/>
    </location>
</feature>
<evidence type="ECO:0000256" key="2">
    <source>
        <dbReference type="ARBA" id="ARBA00022448"/>
    </source>
</evidence>